<accession>A0ABS6Z2J6</accession>
<reference evidence="1 2" key="1">
    <citation type="submission" date="2019-12" db="EMBL/GenBank/DDBJ databases">
        <title>Genome sequence of Streptomyces bambusae.</title>
        <authorList>
            <person name="Bansal K."/>
            <person name="Choksket S."/>
            <person name="Korpole S."/>
            <person name="Patil P.B."/>
        </authorList>
    </citation>
    <scope>NUCLEOTIDE SEQUENCE [LARGE SCALE GENOMIC DNA]</scope>
    <source>
        <strain evidence="1 2">SK60</strain>
    </source>
</reference>
<name>A0ABS6Z2J6_9ACTN</name>
<organism evidence="1 2">
    <name type="scientific">Streptomyces bambusae</name>
    <dbReference type="NCBI Taxonomy" id="1550616"/>
    <lineage>
        <taxon>Bacteria</taxon>
        <taxon>Bacillati</taxon>
        <taxon>Actinomycetota</taxon>
        <taxon>Actinomycetes</taxon>
        <taxon>Kitasatosporales</taxon>
        <taxon>Streptomycetaceae</taxon>
        <taxon>Streptomyces</taxon>
    </lineage>
</organism>
<evidence type="ECO:0000313" key="2">
    <source>
        <dbReference type="Proteomes" id="UP000812013"/>
    </source>
</evidence>
<dbReference type="EMBL" id="WTFF01000040">
    <property type="protein sequence ID" value="MBW5481975.1"/>
    <property type="molecule type" value="Genomic_DNA"/>
</dbReference>
<protein>
    <submittedName>
        <fullName evidence="1">Uncharacterized protein</fullName>
    </submittedName>
</protein>
<keyword evidence="2" id="KW-1185">Reference proteome</keyword>
<dbReference type="Proteomes" id="UP000812013">
    <property type="component" value="Unassembled WGS sequence"/>
</dbReference>
<gene>
    <name evidence="1" type="ORF">GPJ59_08795</name>
</gene>
<dbReference type="RefSeq" id="WP_219665909.1">
    <property type="nucleotide sequence ID" value="NZ_WTFF01000040.1"/>
</dbReference>
<sequence length="76" mass="8308">MAAVEQAAAADKGKVFIELLKRTGGLFKKAVEKAKAGGAAFNEWMKNQHWTVRAAWWALSGSAQTWVINYLADQIG</sequence>
<evidence type="ECO:0000313" key="1">
    <source>
        <dbReference type="EMBL" id="MBW5481975.1"/>
    </source>
</evidence>
<proteinExistence type="predicted"/>
<comment type="caution">
    <text evidence="1">The sequence shown here is derived from an EMBL/GenBank/DDBJ whole genome shotgun (WGS) entry which is preliminary data.</text>
</comment>